<reference evidence="1" key="1">
    <citation type="journal article" date="2022" name="Int. J. Mol. Sci.">
        <title>Draft Genome of Tanacetum Coccineum: Genomic Comparison of Closely Related Tanacetum-Family Plants.</title>
        <authorList>
            <person name="Yamashiro T."/>
            <person name="Shiraishi A."/>
            <person name="Nakayama K."/>
            <person name="Satake H."/>
        </authorList>
    </citation>
    <scope>NUCLEOTIDE SEQUENCE</scope>
</reference>
<protein>
    <recommendedName>
        <fullName evidence="3">Ubiquitin-like protease family profile domain-containing protein</fullName>
    </recommendedName>
</protein>
<dbReference type="Proteomes" id="UP001151760">
    <property type="component" value="Unassembled WGS sequence"/>
</dbReference>
<comment type="caution">
    <text evidence="1">The sequence shown here is derived from an EMBL/GenBank/DDBJ whole genome shotgun (WGS) entry which is preliminary data.</text>
</comment>
<evidence type="ECO:0008006" key="3">
    <source>
        <dbReference type="Google" id="ProtNLM"/>
    </source>
</evidence>
<dbReference type="EMBL" id="BQNB010016399">
    <property type="protein sequence ID" value="GJT51343.1"/>
    <property type="molecule type" value="Genomic_DNA"/>
</dbReference>
<evidence type="ECO:0000313" key="2">
    <source>
        <dbReference type="Proteomes" id="UP001151760"/>
    </source>
</evidence>
<keyword evidence="2" id="KW-1185">Reference proteome</keyword>
<sequence>DNDEMEHAMDVDNEDGKYCLDDMSIGFEEDKSNGEIKNINSGEPSKLFKLAWDPYGIVVDDQLWLAFLGLEEKKRVHIELWVELLWRFRAPNADWTLACPHFCPAIIGGGMPIYISKAKGRYVPWTNVDKVYFPLNEPELHWALAELHLYTGLGPSMYPGRIKPIGFGVSWDPVDGEAMLGEHYEMRMFAQRLIQQQQLQQDFNEVVHQ</sequence>
<gene>
    <name evidence="1" type="ORF">Tco_0977500</name>
</gene>
<organism evidence="1 2">
    <name type="scientific">Tanacetum coccineum</name>
    <dbReference type="NCBI Taxonomy" id="301880"/>
    <lineage>
        <taxon>Eukaryota</taxon>
        <taxon>Viridiplantae</taxon>
        <taxon>Streptophyta</taxon>
        <taxon>Embryophyta</taxon>
        <taxon>Tracheophyta</taxon>
        <taxon>Spermatophyta</taxon>
        <taxon>Magnoliopsida</taxon>
        <taxon>eudicotyledons</taxon>
        <taxon>Gunneridae</taxon>
        <taxon>Pentapetalae</taxon>
        <taxon>asterids</taxon>
        <taxon>campanulids</taxon>
        <taxon>Asterales</taxon>
        <taxon>Asteraceae</taxon>
        <taxon>Asteroideae</taxon>
        <taxon>Anthemideae</taxon>
        <taxon>Anthemidinae</taxon>
        <taxon>Tanacetum</taxon>
    </lineage>
</organism>
<reference evidence="1" key="2">
    <citation type="submission" date="2022-01" db="EMBL/GenBank/DDBJ databases">
        <authorList>
            <person name="Yamashiro T."/>
            <person name="Shiraishi A."/>
            <person name="Satake H."/>
            <person name="Nakayama K."/>
        </authorList>
    </citation>
    <scope>NUCLEOTIDE SEQUENCE</scope>
</reference>
<accession>A0ABQ5EK96</accession>
<name>A0ABQ5EK96_9ASTR</name>
<feature type="non-terminal residue" evidence="1">
    <location>
        <position position="1"/>
    </location>
</feature>
<evidence type="ECO:0000313" key="1">
    <source>
        <dbReference type="EMBL" id="GJT51343.1"/>
    </source>
</evidence>
<proteinExistence type="predicted"/>